<reference evidence="2" key="1">
    <citation type="submission" date="2021-03" db="EMBL/GenBank/DDBJ databases">
        <authorList>
            <person name="Bekaert M."/>
        </authorList>
    </citation>
    <scope>NUCLEOTIDE SEQUENCE</scope>
</reference>
<dbReference type="EMBL" id="CAJPWZ010001445">
    <property type="protein sequence ID" value="CAG2215497.1"/>
    <property type="molecule type" value="Genomic_DNA"/>
</dbReference>
<name>A0A8S3SER1_MYTED</name>
<evidence type="ECO:0000256" key="1">
    <source>
        <dbReference type="SAM" id="Phobius"/>
    </source>
</evidence>
<dbReference type="OrthoDB" id="6157703at2759"/>
<keyword evidence="1" id="KW-0812">Transmembrane</keyword>
<evidence type="ECO:0000313" key="2">
    <source>
        <dbReference type="EMBL" id="CAG2215497.1"/>
    </source>
</evidence>
<dbReference type="PANTHER" id="PTHR46791:SF13">
    <property type="entry name" value="CLR5 DOMAIN-CONTAINING PROTEIN"/>
    <property type="match status" value="1"/>
</dbReference>
<keyword evidence="1" id="KW-1133">Transmembrane helix</keyword>
<protein>
    <submittedName>
        <fullName evidence="2">Uncharacterized protein</fullName>
    </submittedName>
</protein>
<dbReference type="Proteomes" id="UP000683360">
    <property type="component" value="Unassembled WGS sequence"/>
</dbReference>
<proteinExistence type="predicted"/>
<dbReference type="AlphaFoldDB" id="A0A8S3SER1"/>
<keyword evidence="1" id="KW-0472">Membrane</keyword>
<sequence>MRELADEQKNDTEKAIIGMGPYQIRTEYIEHVQPCNAWFKLSESSRNKHITAFLKVPLKPSQFRSSIRISVGEQAGTSGTSLDPQPHHKSLSISLEDTHLDPTIHEPIWKKAESLVNSDLHELTAKMNKMNVCNLPMLLYTFSFSVGVWGLPYPGDAAPLNELVEYYHHLCYTSLQICGFLCYAHGIYCSWSMLKRLKRRLNLRRRENQTPLPVVIQTIMNLHEQGFRDLGYRSMWRALNIQFGVCVTQSRVRHCLKAIDPDGVANRSRRRLRRRLYFNRGPNFLIHVDGYDKLKPYGIGSV</sequence>
<dbReference type="PANTHER" id="PTHR46791">
    <property type="entry name" value="EXPRESSED PROTEIN"/>
    <property type="match status" value="1"/>
</dbReference>
<keyword evidence="3" id="KW-1185">Reference proteome</keyword>
<organism evidence="2 3">
    <name type="scientific">Mytilus edulis</name>
    <name type="common">Blue mussel</name>
    <dbReference type="NCBI Taxonomy" id="6550"/>
    <lineage>
        <taxon>Eukaryota</taxon>
        <taxon>Metazoa</taxon>
        <taxon>Spiralia</taxon>
        <taxon>Lophotrochozoa</taxon>
        <taxon>Mollusca</taxon>
        <taxon>Bivalvia</taxon>
        <taxon>Autobranchia</taxon>
        <taxon>Pteriomorphia</taxon>
        <taxon>Mytilida</taxon>
        <taxon>Mytiloidea</taxon>
        <taxon>Mytilidae</taxon>
        <taxon>Mytilinae</taxon>
        <taxon>Mytilus</taxon>
    </lineage>
</organism>
<gene>
    <name evidence="2" type="ORF">MEDL_29276</name>
</gene>
<accession>A0A8S3SER1</accession>
<comment type="caution">
    <text evidence="2">The sequence shown here is derived from an EMBL/GenBank/DDBJ whole genome shotgun (WGS) entry which is preliminary data.</text>
</comment>
<evidence type="ECO:0000313" key="3">
    <source>
        <dbReference type="Proteomes" id="UP000683360"/>
    </source>
</evidence>
<feature type="transmembrane region" description="Helical" evidence="1">
    <location>
        <begin position="132"/>
        <end position="152"/>
    </location>
</feature>
<feature type="transmembrane region" description="Helical" evidence="1">
    <location>
        <begin position="172"/>
        <end position="194"/>
    </location>
</feature>